<evidence type="ECO:0008006" key="4">
    <source>
        <dbReference type="Google" id="ProtNLM"/>
    </source>
</evidence>
<protein>
    <recommendedName>
        <fullName evidence="4">Stress-induced protein</fullName>
    </recommendedName>
</protein>
<dbReference type="RefSeq" id="WP_273844208.1">
    <property type="nucleotide sequence ID" value="NZ_JAQQWT010000008.1"/>
</dbReference>
<name>A0ABV6NIM1_9BACI</name>
<feature type="compositionally biased region" description="Basic residues" evidence="1">
    <location>
        <begin position="39"/>
        <end position="50"/>
    </location>
</feature>
<dbReference type="Proteomes" id="UP001589833">
    <property type="component" value="Unassembled WGS sequence"/>
</dbReference>
<sequence>MAKRNGKTNADQKNKQGFDSSKTDSEFSKELGGSAAANRAHKEKAKKMKSSKNQGEWNGMN</sequence>
<dbReference type="EMBL" id="JBHLTR010000031">
    <property type="protein sequence ID" value="MFC0560597.1"/>
    <property type="molecule type" value="Genomic_DNA"/>
</dbReference>
<evidence type="ECO:0000313" key="2">
    <source>
        <dbReference type="EMBL" id="MFC0560597.1"/>
    </source>
</evidence>
<evidence type="ECO:0000256" key="1">
    <source>
        <dbReference type="SAM" id="MobiDB-lite"/>
    </source>
</evidence>
<feature type="compositionally biased region" description="Basic and acidic residues" evidence="1">
    <location>
        <begin position="10"/>
        <end position="29"/>
    </location>
</feature>
<accession>A0ABV6NIM1</accession>
<keyword evidence="3" id="KW-1185">Reference proteome</keyword>
<feature type="region of interest" description="Disordered" evidence="1">
    <location>
        <begin position="1"/>
        <end position="61"/>
    </location>
</feature>
<proteinExistence type="predicted"/>
<reference evidence="2 3" key="1">
    <citation type="submission" date="2024-09" db="EMBL/GenBank/DDBJ databases">
        <authorList>
            <person name="Sun Q."/>
            <person name="Mori K."/>
        </authorList>
    </citation>
    <scope>NUCLEOTIDE SEQUENCE [LARGE SCALE GENOMIC DNA]</scope>
    <source>
        <strain evidence="2 3">NCAIM B.02301</strain>
    </source>
</reference>
<evidence type="ECO:0000313" key="3">
    <source>
        <dbReference type="Proteomes" id="UP001589833"/>
    </source>
</evidence>
<organism evidence="2 3">
    <name type="scientific">Halalkalibacter alkalisediminis</name>
    <dbReference type="NCBI Taxonomy" id="935616"/>
    <lineage>
        <taxon>Bacteria</taxon>
        <taxon>Bacillati</taxon>
        <taxon>Bacillota</taxon>
        <taxon>Bacilli</taxon>
        <taxon>Bacillales</taxon>
        <taxon>Bacillaceae</taxon>
        <taxon>Halalkalibacter</taxon>
    </lineage>
</organism>
<gene>
    <name evidence="2" type="ORF">ACFFH4_16525</name>
</gene>
<comment type="caution">
    <text evidence="2">The sequence shown here is derived from an EMBL/GenBank/DDBJ whole genome shotgun (WGS) entry which is preliminary data.</text>
</comment>